<evidence type="ECO:0000313" key="3">
    <source>
        <dbReference type="EMBL" id="RIJ29750.1"/>
    </source>
</evidence>
<feature type="region of interest" description="Disordered" evidence="1">
    <location>
        <begin position="151"/>
        <end position="170"/>
    </location>
</feature>
<dbReference type="EMBL" id="QWGA01000005">
    <property type="protein sequence ID" value="RIJ29750.1"/>
    <property type="molecule type" value="Genomic_DNA"/>
</dbReference>
<feature type="compositionally biased region" description="Basic and acidic residues" evidence="1">
    <location>
        <begin position="157"/>
        <end position="170"/>
    </location>
</feature>
<reference evidence="3 4" key="1">
    <citation type="submission" date="2018-08" db="EMBL/GenBank/DDBJ databases">
        <title>Henriciella mobilis sp. nov., isolated from seawater.</title>
        <authorList>
            <person name="Cheng H."/>
            <person name="Wu Y.-H."/>
            <person name="Xu X.-W."/>
            <person name="Guo L.-L."/>
        </authorList>
    </citation>
    <scope>NUCLEOTIDE SEQUENCE [LARGE SCALE GENOMIC DNA]</scope>
    <source>
        <strain evidence="3 4">CCUG67844</strain>
    </source>
</reference>
<keyword evidence="2" id="KW-0812">Transmembrane</keyword>
<keyword evidence="2" id="KW-1133">Transmembrane helix</keyword>
<sequence>MLAMALSGRGHAQIACASLNAAGDALQEVRLMRVNQRPAEGSATRDELARLLVDVPLLDGRQHRGAKTALFDPHEFDWYFKRLGDAVAASQTDGELKARRVVKMAVPPEVGMTLLAYLRSEGCVASDEGVRTLSDGGAAIGARYADRQQRESVGARFSDERERPASSVVKKEEDVPVAEAQAPSRLTQFILPIALIGASLSLAALLFRPWMRQRSYESTPRILCERQGLMLQGNKERKVTIVDYNRDGIRVKHSGLLRRRDASVALAGKTLDGTLVWRNRTYAGFVFELPLDDDTYEWLIDALTGTSADGEDPPISSAA</sequence>
<evidence type="ECO:0000256" key="1">
    <source>
        <dbReference type="SAM" id="MobiDB-lite"/>
    </source>
</evidence>
<accession>A0A399RE01</accession>
<proteinExistence type="predicted"/>
<keyword evidence="4" id="KW-1185">Reference proteome</keyword>
<evidence type="ECO:0000256" key="2">
    <source>
        <dbReference type="SAM" id="Phobius"/>
    </source>
</evidence>
<keyword evidence="2" id="KW-0472">Membrane</keyword>
<name>A0A399RE01_9PROT</name>
<dbReference type="AlphaFoldDB" id="A0A399RE01"/>
<comment type="caution">
    <text evidence="3">The sequence shown here is derived from an EMBL/GenBank/DDBJ whole genome shotgun (WGS) entry which is preliminary data.</text>
</comment>
<evidence type="ECO:0000313" key="4">
    <source>
        <dbReference type="Proteomes" id="UP000265845"/>
    </source>
</evidence>
<gene>
    <name evidence="3" type="ORF">D1222_08270</name>
</gene>
<feature type="transmembrane region" description="Helical" evidence="2">
    <location>
        <begin position="189"/>
        <end position="207"/>
    </location>
</feature>
<organism evidence="3 4">
    <name type="scientific">Henriciella algicola</name>
    <dbReference type="NCBI Taxonomy" id="1608422"/>
    <lineage>
        <taxon>Bacteria</taxon>
        <taxon>Pseudomonadati</taxon>
        <taxon>Pseudomonadota</taxon>
        <taxon>Alphaproteobacteria</taxon>
        <taxon>Hyphomonadales</taxon>
        <taxon>Hyphomonadaceae</taxon>
        <taxon>Henriciella</taxon>
    </lineage>
</organism>
<dbReference type="Proteomes" id="UP000265845">
    <property type="component" value="Unassembled WGS sequence"/>
</dbReference>
<protein>
    <recommendedName>
        <fullName evidence="5">PilZ domain-containing protein</fullName>
    </recommendedName>
</protein>
<evidence type="ECO:0008006" key="5">
    <source>
        <dbReference type="Google" id="ProtNLM"/>
    </source>
</evidence>